<dbReference type="Proteomes" id="UP000070371">
    <property type="component" value="Chromosome"/>
</dbReference>
<keyword evidence="3" id="KW-0547">Nucleotide-binding</keyword>
<comment type="similarity">
    <text evidence="1">Belongs to the class-II aminoacyl-tRNA synthetase family.</text>
</comment>
<reference evidence="8 9" key="1">
    <citation type="submission" date="2016-02" db="EMBL/GenBank/DDBJ databases">
        <title>Complete genome sequence of Halocynthiibacter arcticus PAMC 20958t from arctic marine sediment.</title>
        <authorList>
            <person name="Lee Y.M."/>
            <person name="Baek K."/>
            <person name="Lee H.K."/>
            <person name="Shin S.C."/>
        </authorList>
    </citation>
    <scope>NUCLEOTIDE SEQUENCE [LARGE SCALE GENOMIC DNA]</scope>
    <source>
        <strain evidence="8">PAMC 20958</strain>
    </source>
</reference>
<dbReference type="OrthoDB" id="9801152at2"/>
<dbReference type="SUPFAM" id="SSF50249">
    <property type="entry name" value="Nucleic acid-binding proteins"/>
    <property type="match status" value="1"/>
</dbReference>
<dbReference type="GO" id="GO:0006430">
    <property type="term" value="P:lysyl-tRNA aminoacylation"/>
    <property type="evidence" value="ECO:0007669"/>
    <property type="project" value="InterPro"/>
</dbReference>
<dbReference type="STRING" id="1579316.RC74_10105"/>
<dbReference type="GO" id="GO:0000049">
    <property type="term" value="F:tRNA binding"/>
    <property type="evidence" value="ECO:0007669"/>
    <property type="project" value="TreeGrafter"/>
</dbReference>
<evidence type="ECO:0000256" key="2">
    <source>
        <dbReference type="ARBA" id="ARBA00022598"/>
    </source>
</evidence>
<dbReference type="InterPro" id="IPR012340">
    <property type="entry name" value="NA-bd_OB-fold"/>
</dbReference>
<dbReference type="PANTHER" id="PTHR42918:SF15">
    <property type="entry name" value="LYSINE--TRNA LIGASE, CHLOROPLASTIC_MITOCHONDRIAL"/>
    <property type="match status" value="1"/>
</dbReference>
<dbReference type="InterPro" id="IPR045864">
    <property type="entry name" value="aa-tRNA-synth_II/BPL/LPL"/>
</dbReference>
<accession>A0A126UZR9</accession>
<keyword evidence="2" id="KW-0436">Ligase</keyword>
<dbReference type="KEGG" id="hat:RC74_10105"/>
<gene>
    <name evidence="8" type="ORF">RC74_10105</name>
</gene>
<dbReference type="Gene3D" id="2.40.50.140">
    <property type="entry name" value="Nucleic acid-binding proteins"/>
    <property type="match status" value="1"/>
</dbReference>
<dbReference type="PANTHER" id="PTHR42918">
    <property type="entry name" value="LYSYL-TRNA SYNTHETASE"/>
    <property type="match status" value="1"/>
</dbReference>
<feature type="domain" description="Aminoacyl-transfer RNA synthetases class-II family profile" evidence="7">
    <location>
        <begin position="192"/>
        <end position="497"/>
    </location>
</feature>
<dbReference type="InterPro" id="IPR004365">
    <property type="entry name" value="NA-bd_OB_tRNA"/>
</dbReference>
<evidence type="ECO:0000313" key="9">
    <source>
        <dbReference type="Proteomes" id="UP000070371"/>
    </source>
</evidence>
<keyword evidence="9" id="KW-1185">Reference proteome</keyword>
<evidence type="ECO:0000313" key="8">
    <source>
        <dbReference type="EMBL" id="AML51568.1"/>
    </source>
</evidence>
<evidence type="ECO:0000259" key="7">
    <source>
        <dbReference type="PROSITE" id="PS50862"/>
    </source>
</evidence>
<protein>
    <recommendedName>
        <fullName evidence="6">Lysyl-tRNA synthetase</fullName>
    </recommendedName>
</protein>
<dbReference type="EMBL" id="CP014327">
    <property type="protein sequence ID" value="AML51568.1"/>
    <property type="molecule type" value="Genomic_DNA"/>
</dbReference>
<dbReference type="InterPro" id="IPR004364">
    <property type="entry name" value="Aa-tRNA-synt_II"/>
</dbReference>
<keyword evidence="5" id="KW-0030">Aminoacyl-tRNA synthetase</keyword>
<dbReference type="Pfam" id="PF00152">
    <property type="entry name" value="tRNA-synt_2"/>
    <property type="match status" value="1"/>
</dbReference>
<dbReference type="GO" id="GO:0004824">
    <property type="term" value="F:lysine-tRNA ligase activity"/>
    <property type="evidence" value="ECO:0007669"/>
    <property type="project" value="InterPro"/>
</dbReference>
<dbReference type="SUPFAM" id="SSF55681">
    <property type="entry name" value="Class II aaRS and biotin synthetases"/>
    <property type="match status" value="1"/>
</dbReference>
<dbReference type="InterPro" id="IPR018149">
    <property type="entry name" value="Lys-tRNA-synth_II_C"/>
</dbReference>
<evidence type="ECO:0000256" key="3">
    <source>
        <dbReference type="ARBA" id="ARBA00022741"/>
    </source>
</evidence>
<dbReference type="PRINTS" id="PR00982">
    <property type="entry name" value="TRNASYNTHLYS"/>
</dbReference>
<evidence type="ECO:0000256" key="6">
    <source>
        <dbReference type="ARBA" id="ARBA00030563"/>
    </source>
</evidence>
<dbReference type="AlphaFoldDB" id="A0A126UZR9"/>
<organism evidence="8 9">
    <name type="scientific">Falsihalocynthiibacter arcticus</name>
    <dbReference type="NCBI Taxonomy" id="1579316"/>
    <lineage>
        <taxon>Bacteria</taxon>
        <taxon>Pseudomonadati</taxon>
        <taxon>Pseudomonadota</taxon>
        <taxon>Alphaproteobacteria</taxon>
        <taxon>Rhodobacterales</taxon>
        <taxon>Roseobacteraceae</taxon>
        <taxon>Falsihalocynthiibacter</taxon>
    </lineage>
</organism>
<evidence type="ECO:0000256" key="1">
    <source>
        <dbReference type="ARBA" id="ARBA00008226"/>
    </source>
</evidence>
<dbReference type="GO" id="GO:0005524">
    <property type="term" value="F:ATP binding"/>
    <property type="evidence" value="ECO:0007669"/>
    <property type="project" value="UniProtKB-KW"/>
</dbReference>
<name>A0A126UZR9_9RHOB</name>
<dbReference type="RefSeq" id="WP_052275147.1">
    <property type="nucleotide sequence ID" value="NZ_CP014327.1"/>
</dbReference>
<proteinExistence type="inferred from homology"/>
<evidence type="ECO:0000256" key="4">
    <source>
        <dbReference type="ARBA" id="ARBA00022840"/>
    </source>
</evidence>
<dbReference type="PROSITE" id="PS50862">
    <property type="entry name" value="AA_TRNA_LIGASE_II"/>
    <property type="match status" value="1"/>
</dbReference>
<keyword evidence="4" id="KW-0067">ATP-binding</keyword>
<dbReference type="Pfam" id="PF01336">
    <property type="entry name" value="tRNA_anti-codon"/>
    <property type="match status" value="1"/>
</dbReference>
<evidence type="ECO:0000256" key="5">
    <source>
        <dbReference type="ARBA" id="ARBA00023146"/>
    </source>
</evidence>
<dbReference type="InterPro" id="IPR006195">
    <property type="entry name" value="aa-tRNA-synth_II"/>
</dbReference>
<sequence>MNHISNVKDDDRQSRLANRQALEAMGIDLFPAKAYRPTHKVRDLEILYHEHAELAETDRPVLRVAGRLTALRHVGGIWFADLMQEHAIIQLRVKIDDVSLVFWGMLPHLDVNDIVGIEGTLTRTSRGQTTISVKTLQVLCKAATSAGLGKLASDGTRHGARADRGALLRHDRHVDLMTNSVLTENLRAHATVLSVFRRIMEQEGFLELQTSILGPYFGGAAATPFTTQAKGSKGQELYLRVSPEPDLKRALAGGLEKVYEIGRNFRNEGIDHTHQPSFMAFECYAAWQDYEDMMELTERLVGAAVKEIWGQFRVRLNDALIDFERPWPRFRMLDLVARELNLAACDVTLTALKDAWQERNPGADLAEQPSSWGELLTAIFEDHVEDSLVGPCFVIDHPVETSPLTKVHRDDRRLTERFEAYIGGMEIANAYSELNDPLEQRKRLEGQDLVRDEPYGVDEYFLSAIDDGMPQAGGLGIGLDRIVMVITGTKRISDVVPFPLS</sequence>
<dbReference type="GO" id="GO:0005829">
    <property type="term" value="C:cytosol"/>
    <property type="evidence" value="ECO:0007669"/>
    <property type="project" value="TreeGrafter"/>
</dbReference>
<dbReference type="Gene3D" id="3.30.930.10">
    <property type="entry name" value="Bira Bifunctional Protein, Domain 2"/>
    <property type="match status" value="1"/>
</dbReference>